<dbReference type="InterPro" id="IPR027057">
    <property type="entry name" value="CAXX_Prtase_1"/>
</dbReference>
<comment type="cofactor">
    <cofactor evidence="7 8">
        <name>Zn(2+)</name>
        <dbReference type="ChEBI" id="CHEBI:29105"/>
    </cofactor>
    <text evidence="7 8">Binds 1 zinc ion per subunit.</text>
</comment>
<keyword evidence="9" id="KW-1133">Transmembrane helix</keyword>
<evidence type="ECO:0000256" key="8">
    <source>
        <dbReference type="RuleBase" id="RU003983"/>
    </source>
</evidence>
<accession>A0A1H1MK68</accession>
<dbReference type="STRING" id="642780.SAMN04488570_0604"/>
<dbReference type="InterPro" id="IPR032456">
    <property type="entry name" value="Peptidase_M48_N"/>
</dbReference>
<feature type="binding site" evidence="7">
    <location>
        <position position="366"/>
    </location>
    <ligand>
        <name>Zn(2+)</name>
        <dbReference type="ChEBI" id="CHEBI:29105"/>
        <note>catalytic</note>
    </ligand>
</feature>
<feature type="domain" description="CAAX prenyl protease 1 N-terminal" evidence="11">
    <location>
        <begin position="60"/>
        <end position="216"/>
    </location>
</feature>
<keyword evidence="3 8" id="KW-0378">Hydrolase</keyword>
<feature type="transmembrane region" description="Helical" evidence="9">
    <location>
        <begin position="79"/>
        <end position="99"/>
    </location>
</feature>
<feature type="transmembrane region" description="Helical" evidence="9">
    <location>
        <begin position="159"/>
        <end position="180"/>
    </location>
</feature>
<evidence type="ECO:0000256" key="6">
    <source>
        <dbReference type="PIRSR" id="PIRSR627057-1"/>
    </source>
</evidence>
<keyword evidence="1 8" id="KW-0645">Protease</keyword>
<name>A0A1H1MK68_9ACTN</name>
<organism evidence="12 13">
    <name type="scientific">Nocardioides scoriae</name>
    <dbReference type="NCBI Taxonomy" id="642780"/>
    <lineage>
        <taxon>Bacteria</taxon>
        <taxon>Bacillati</taxon>
        <taxon>Actinomycetota</taxon>
        <taxon>Actinomycetes</taxon>
        <taxon>Propionibacteriales</taxon>
        <taxon>Nocardioidaceae</taxon>
        <taxon>Nocardioides</taxon>
    </lineage>
</organism>
<dbReference type="Proteomes" id="UP000198859">
    <property type="component" value="Chromosome I"/>
</dbReference>
<evidence type="ECO:0000256" key="5">
    <source>
        <dbReference type="ARBA" id="ARBA00023049"/>
    </source>
</evidence>
<gene>
    <name evidence="12" type="ORF">SAMN04488570_0604</name>
</gene>
<dbReference type="Gene3D" id="3.30.2010.10">
    <property type="entry name" value="Metalloproteases ('zincins'), catalytic domain"/>
    <property type="match status" value="1"/>
</dbReference>
<dbReference type="RefSeq" id="WP_231917019.1">
    <property type="nucleotide sequence ID" value="NZ_LT629757.1"/>
</dbReference>
<feature type="active site" evidence="6">
    <location>
        <position position="290"/>
    </location>
</feature>
<feature type="transmembrane region" description="Helical" evidence="9">
    <location>
        <begin position="21"/>
        <end position="42"/>
    </location>
</feature>
<proteinExistence type="inferred from homology"/>
<evidence type="ECO:0000256" key="9">
    <source>
        <dbReference type="SAM" id="Phobius"/>
    </source>
</evidence>
<dbReference type="PANTHER" id="PTHR10120">
    <property type="entry name" value="CAAX PRENYL PROTEASE 1"/>
    <property type="match status" value="1"/>
</dbReference>
<dbReference type="AlphaFoldDB" id="A0A1H1MK68"/>
<evidence type="ECO:0000313" key="12">
    <source>
        <dbReference type="EMBL" id="SDR87012.1"/>
    </source>
</evidence>
<keyword evidence="9" id="KW-0472">Membrane</keyword>
<comment type="similarity">
    <text evidence="8">Belongs to the peptidase M48 family.</text>
</comment>
<feature type="transmembrane region" description="Helical" evidence="9">
    <location>
        <begin position="299"/>
        <end position="321"/>
    </location>
</feature>
<dbReference type="GO" id="GO:0071586">
    <property type="term" value="P:CAAX-box protein processing"/>
    <property type="evidence" value="ECO:0007669"/>
    <property type="project" value="InterPro"/>
</dbReference>
<keyword evidence="4 7" id="KW-0862">Zinc</keyword>
<keyword evidence="2 7" id="KW-0479">Metal-binding</keyword>
<feature type="transmembrane region" description="Helical" evidence="9">
    <location>
        <begin position="187"/>
        <end position="206"/>
    </location>
</feature>
<keyword evidence="9" id="KW-0812">Transmembrane</keyword>
<protein>
    <submittedName>
        <fullName evidence="12">STE24 endopeptidase</fullName>
    </submittedName>
</protein>
<evidence type="ECO:0000256" key="1">
    <source>
        <dbReference type="ARBA" id="ARBA00022670"/>
    </source>
</evidence>
<dbReference type="CDD" id="cd07343">
    <property type="entry name" value="M48A_Zmpste24p_like"/>
    <property type="match status" value="1"/>
</dbReference>
<evidence type="ECO:0000259" key="11">
    <source>
        <dbReference type="Pfam" id="PF16491"/>
    </source>
</evidence>
<dbReference type="InterPro" id="IPR001915">
    <property type="entry name" value="Peptidase_M48"/>
</dbReference>
<evidence type="ECO:0000256" key="7">
    <source>
        <dbReference type="PIRSR" id="PIRSR627057-2"/>
    </source>
</evidence>
<evidence type="ECO:0000256" key="2">
    <source>
        <dbReference type="ARBA" id="ARBA00022723"/>
    </source>
</evidence>
<dbReference type="EMBL" id="LT629757">
    <property type="protein sequence ID" value="SDR87012.1"/>
    <property type="molecule type" value="Genomic_DNA"/>
</dbReference>
<dbReference type="Pfam" id="PF16491">
    <property type="entry name" value="Peptidase_M48_N"/>
    <property type="match status" value="1"/>
</dbReference>
<evidence type="ECO:0000256" key="4">
    <source>
        <dbReference type="ARBA" id="ARBA00022833"/>
    </source>
</evidence>
<reference evidence="13" key="1">
    <citation type="submission" date="2016-10" db="EMBL/GenBank/DDBJ databases">
        <authorList>
            <person name="Varghese N."/>
            <person name="Submissions S."/>
        </authorList>
    </citation>
    <scope>NUCLEOTIDE SEQUENCE [LARGE SCALE GENOMIC DNA]</scope>
    <source>
        <strain evidence="13">DSM 22127</strain>
    </source>
</reference>
<feature type="binding site" evidence="7">
    <location>
        <position position="289"/>
    </location>
    <ligand>
        <name>Zn(2+)</name>
        <dbReference type="ChEBI" id="CHEBI:29105"/>
        <note>catalytic</note>
    </ligand>
</feature>
<dbReference type="GO" id="GO:0004222">
    <property type="term" value="F:metalloendopeptidase activity"/>
    <property type="evidence" value="ECO:0007669"/>
    <property type="project" value="InterPro"/>
</dbReference>
<feature type="active site" description="Proton donor" evidence="6">
    <location>
        <position position="370"/>
    </location>
</feature>
<evidence type="ECO:0000259" key="10">
    <source>
        <dbReference type="Pfam" id="PF01435"/>
    </source>
</evidence>
<feature type="domain" description="Peptidase M48" evidence="10">
    <location>
        <begin position="220"/>
        <end position="419"/>
    </location>
</feature>
<dbReference type="Pfam" id="PF01435">
    <property type="entry name" value="Peptidase_M48"/>
    <property type="match status" value="1"/>
</dbReference>
<dbReference type="GO" id="GO:0046872">
    <property type="term" value="F:metal ion binding"/>
    <property type="evidence" value="ECO:0007669"/>
    <property type="project" value="UniProtKB-KW"/>
</dbReference>
<feature type="binding site" evidence="7">
    <location>
        <position position="293"/>
    </location>
    <ligand>
        <name>Zn(2+)</name>
        <dbReference type="ChEBI" id="CHEBI:29105"/>
        <note>catalytic</note>
    </ligand>
</feature>
<evidence type="ECO:0000256" key="3">
    <source>
        <dbReference type="ARBA" id="ARBA00022801"/>
    </source>
</evidence>
<evidence type="ECO:0000313" key="13">
    <source>
        <dbReference type="Proteomes" id="UP000198859"/>
    </source>
</evidence>
<feature type="transmembrane region" description="Helical" evidence="9">
    <location>
        <begin position="111"/>
        <end position="135"/>
    </location>
</feature>
<sequence length="429" mass="45528">MSTPSSPRRSTAAPATPTGRAASWGLAVASLVLFVALAAWLVPWSWVPGGRPVAVRPDEVLTASQISRAETYAALQRHLGWASLATSTVVSLVLGLTPLGARVVARIPGRWWVRALLATFLVLLVGRLATLPFALLSRRHALAYGLTDQALAGWLRDRAVQLGVSWVYAALVVLLVVGAARRAPRQWPVVVGTVAATLVVLGSWLYPLAVEPLFNRFVPLPDGQLRSRILELAREEGVPVSDVLVADASRRTTTLNAYVSGLGSTRRVVLYDNLVEGVPQRETLVIVAHELGHARAHDVAIGTGLGAVGVLFGGGLLGVVLRRRLLGRAGATSVGQPEVVPLVLALVAVGTLLASPVQNTVSRAIEARADRASLAATGDERGFEEVQVQLAVRALADPAPPAWSQFWFGSHPTLVQRIGIARALDDGRR</sequence>
<keyword evidence="13" id="KW-1185">Reference proteome</keyword>
<keyword evidence="5 8" id="KW-0482">Metalloprotease</keyword>